<feature type="compositionally biased region" description="Low complexity" evidence="1">
    <location>
        <begin position="29"/>
        <end position="45"/>
    </location>
</feature>
<feature type="region of interest" description="Disordered" evidence="1">
    <location>
        <begin position="15"/>
        <end position="52"/>
    </location>
</feature>
<feature type="non-terminal residue" evidence="2">
    <location>
        <position position="1"/>
    </location>
</feature>
<evidence type="ECO:0000256" key="1">
    <source>
        <dbReference type="SAM" id="MobiDB-lite"/>
    </source>
</evidence>
<gene>
    <name evidence="2" type="ORF">LCGC14_2545370</name>
</gene>
<comment type="caution">
    <text evidence="2">The sequence shown here is derived from an EMBL/GenBank/DDBJ whole genome shotgun (WGS) entry which is preliminary data.</text>
</comment>
<name>A0A0F9DHJ7_9ZZZZ</name>
<evidence type="ECO:0000313" key="2">
    <source>
        <dbReference type="EMBL" id="KKL11483.1"/>
    </source>
</evidence>
<proteinExistence type="predicted"/>
<sequence length="471" mass="49424">IGGEFFTQEEVDALIATGKFPEEPKTGRAPPSFASTQAAQAQAETFAREQAQRDAALAAQAATLASQRAAERDKLDREFREEQNRLAEEAALKRGRLSTLTDLIQSFVGAQSQARDTLANLQPDPFRFAAVAGGIAPFGVTPQQGFQQQLQQFASAPAPTVDPNASLPSIESAIQGLTGANVPLPPQVFSAAGGASIPAPPPGQSIAVKVGERGEEVLRITAQGVEVIPLSGGMQAGGTIGFPFQPVEFDTETLLPALGTSGIFSDFNRIPFAQSGRKFGPFGDQRSIRGIFEGREGEFGSAVNPLGADPFKASTLESLGIAPGLVRFGTENAIFFRNPITGELQQFSLEQFQGGGFDMANVVNIRPEDRGQFQFGPRLGPSFDPSQSAGTQGVSAFTKFAAPIIEPTTGTLLPAPFAVAEQLNRLRVTNPTAFNLLLSAYTTAGVPVAAVLSSIGSSLSFGSERGAVGLR</sequence>
<dbReference type="AlphaFoldDB" id="A0A0F9DHJ7"/>
<dbReference type="EMBL" id="LAZR01041637">
    <property type="protein sequence ID" value="KKL11483.1"/>
    <property type="molecule type" value="Genomic_DNA"/>
</dbReference>
<protein>
    <submittedName>
        <fullName evidence="2">Uncharacterized protein</fullName>
    </submittedName>
</protein>
<reference evidence="2" key="1">
    <citation type="journal article" date="2015" name="Nature">
        <title>Complex archaea that bridge the gap between prokaryotes and eukaryotes.</title>
        <authorList>
            <person name="Spang A."/>
            <person name="Saw J.H."/>
            <person name="Jorgensen S.L."/>
            <person name="Zaremba-Niedzwiedzka K."/>
            <person name="Martijn J."/>
            <person name="Lind A.E."/>
            <person name="van Eijk R."/>
            <person name="Schleper C."/>
            <person name="Guy L."/>
            <person name="Ettema T.J."/>
        </authorList>
    </citation>
    <scope>NUCLEOTIDE SEQUENCE</scope>
</reference>
<organism evidence="2">
    <name type="scientific">marine sediment metagenome</name>
    <dbReference type="NCBI Taxonomy" id="412755"/>
    <lineage>
        <taxon>unclassified sequences</taxon>
        <taxon>metagenomes</taxon>
        <taxon>ecological metagenomes</taxon>
    </lineage>
</organism>
<accession>A0A0F9DHJ7</accession>